<dbReference type="InterPro" id="IPR003594">
    <property type="entry name" value="HATPase_dom"/>
</dbReference>
<dbReference type="SUPFAM" id="SSF55874">
    <property type="entry name" value="ATPase domain of HSP90 chaperone/DNA topoisomerase II/histidine kinase"/>
    <property type="match status" value="1"/>
</dbReference>
<keyword evidence="6" id="KW-0808">Transferase</keyword>
<evidence type="ECO:0000256" key="11">
    <source>
        <dbReference type="SAM" id="Phobius"/>
    </source>
</evidence>
<accession>A0ABC9TWN9</accession>
<dbReference type="PANTHER" id="PTHR44936:SF10">
    <property type="entry name" value="SENSOR PROTEIN RSTB"/>
    <property type="match status" value="1"/>
</dbReference>
<dbReference type="PRINTS" id="PR00344">
    <property type="entry name" value="BCTRLSENSOR"/>
</dbReference>
<evidence type="ECO:0000256" key="2">
    <source>
        <dbReference type="ARBA" id="ARBA00004651"/>
    </source>
</evidence>
<evidence type="ECO:0000313" key="14">
    <source>
        <dbReference type="Proteomes" id="UP000016491"/>
    </source>
</evidence>
<protein>
    <recommendedName>
        <fullName evidence="3">histidine kinase</fullName>
        <ecNumber evidence="3">2.7.13.3</ecNumber>
    </recommendedName>
</protein>
<proteinExistence type="predicted"/>
<dbReference type="GO" id="GO:0004673">
    <property type="term" value="F:protein histidine kinase activity"/>
    <property type="evidence" value="ECO:0007669"/>
    <property type="project" value="UniProtKB-EC"/>
</dbReference>
<dbReference type="Gene3D" id="3.30.565.10">
    <property type="entry name" value="Histidine kinase-like ATPase, C-terminal domain"/>
    <property type="match status" value="1"/>
</dbReference>
<dbReference type="GO" id="GO:0005886">
    <property type="term" value="C:plasma membrane"/>
    <property type="evidence" value="ECO:0007669"/>
    <property type="project" value="UniProtKB-SubCell"/>
</dbReference>
<evidence type="ECO:0000256" key="4">
    <source>
        <dbReference type="ARBA" id="ARBA00022475"/>
    </source>
</evidence>
<dbReference type="Pfam" id="PF02518">
    <property type="entry name" value="HATPase_c"/>
    <property type="match status" value="1"/>
</dbReference>
<name>A0ABC9TWN9_CLOSY</name>
<evidence type="ECO:0000256" key="10">
    <source>
        <dbReference type="ARBA" id="ARBA00023012"/>
    </source>
</evidence>
<keyword evidence="10" id="KW-0902">Two-component regulatory system</keyword>
<organism evidence="13 14">
    <name type="scientific">[Clostridium] symbiosum ATCC 14940</name>
    <dbReference type="NCBI Taxonomy" id="411472"/>
    <lineage>
        <taxon>Bacteria</taxon>
        <taxon>Bacillati</taxon>
        <taxon>Bacillota</taxon>
        <taxon>Clostridia</taxon>
        <taxon>Lachnospirales</taxon>
        <taxon>Lachnospiraceae</taxon>
        <taxon>Otoolea</taxon>
    </lineage>
</organism>
<keyword evidence="5" id="KW-0597">Phosphoprotein</keyword>
<gene>
    <name evidence="13" type="ORF">CLOSYM_02716</name>
</gene>
<evidence type="ECO:0000313" key="13">
    <source>
        <dbReference type="EMBL" id="ERI76269.1"/>
    </source>
</evidence>
<feature type="transmembrane region" description="Helical" evidence="11">
    <location>
        <begin position="215"/>
        <end position="233"/>
    </location>
</feature>
<dbReference type="InterPro" id="IPR036097">
    <property type="entry name" value="HisK_dim/P_sf"/>
</dbReference>
<keyword evidence="11" id="KW-0472">Membrane</keyword>
<dbReference type="InterPro" id="IPR004358">
    <property type="entry name" value="Sig_transdc_His_kin-like_C"/>
</dbReference>
<dbReference type="Proteomes" id="UP000016491">
    <property type="component" value="Unassembled WGS sequence"/>
</dbReference>
<keyword evidence="8 13" id="KW-0418">Kinase</keyword>
<dbReference type="CDD" id="cd00082">
    <property type="entry name" value="HisKA"/>
    <property type="match status" value="1"/>
</dbReference>
<dbReference type="InterPro" id="IPR050980">
    <property type="entry name" value="2C_sensor_his_kinase"/>
</dbReference>
<sequence>MIRLFHDTYGVIHMGDVMKIRVRYFNKKKFISGCILLILGICMPFFLTINMWEIPEKAYDAIVTRDKLELWTAGMKLGALNSIRAFPHYFGAFIIAESIEVDSDHKITKWLKSGIVFCIIPIIYTIISNVHQIKYDFGIPALSLIILLILLGKNDYNYVSLWKKAMLILVFLSALQFLDIMPCLKGLPTGRGEMSRDIKLIAEFLEMEPEMNGTVAIFFALLMFMGILLFLLIRDENNLKAMNELKAQNERMIMDTRLRVLENRTYLEMRHLVHDLKSPLTSAQALVGVVRMTCDKKEMDKESGYLSQVESSIEKMSSMISEILYENHRTRISTEEILDSVLAQISVSEYSELVHVHNQAPEKYIHVNKIRFSRALINLIENSFYALAEQGGRIDLDVSTVISEEEESVCFNISDNGKGIDGDTLSLIWERGFSTRSSHGLGLSFVKKVVTDSGGTIEIDSEIGKGTSIELLMPEDKEEQNEQQGD</sequence>
<feature type="transmembrane region" description="Helical" evidence="11">
    <location>
        <begin position="133"/>
        <end position="153"/>
    </location>
</feature>
<dbReference type="PANTHER" id="PTHR44936">
    <property type="entry name" value="SENSOR PROTEIN CREC"/>
    <property type="match status" value="1"/>
</dbReference>
<evidence type="ECO:0000259" key="12">
    <source>
        <dbReference type="PROSITE" id="PS50109"/>
    </source>
</evidence>
<feature type="domain" description="Histidine kinase" evidence="12">
    <location>
        <begin position="271"/>
        <end position="477"/>
    </location>
</feature>
<evidence type="ECO:0000256" key="6">
    <source>
        <dbReference type="ARBA" id="ARBA00022679"/>
    </source>
</evidence>
<feature type="transmembrane region" description="Helical" evidence="11">
    <location>
        <begin position="110"/>
        <end position="127"/>
    </location>
</feature>
<comment type="catalytic activity">
    <reaction evidence="1">
        <text>ATP + protein L-histidine = ADP + protein N-phospho-L-histidine.</text>
        <dbReference type="EC" id="2.7.13.3"/>
    </reaction>
</comment>
<keyword evidence="4" id="KW-1003">Cell membrane</keyword>
<dbReference type="Pfam" id="PF00512">
    <property type="entry name" value="HisKA"/>
    <property type="match status" value="1"/>
</dbReference>
<evidence type="ECO:0000256" key="3">
    <source>
        <dbReference type="ARBA" id="ARBA00012438"/>
    </source>
</evidence>
<comment type="subcellular location">
    <subcellularLocation>
        <location evidence="2">Cell membrane</location>
        <topology evidence="2">Multi-pass membrane protein</topology>
    </subcellularLocation>
</comment>
<dbReference type="PROSITE" id="PS50109">
    <property type="entry name" value="HIS_KIN"/>
    <property type="match status" value="1"/>
</dbReference>
<keyword evidence="11" id="KW-1133">Transmembrane helix</keyword>
<evidence type="ECO:0000256" key="5">
    <source>
        <dbReference type="ARBA" id="ARBA00022553"/>
    </source>
</evidence>
<dbReference type="Gene3D" id="1.10.287.130">
    <property type="match status" value="1"/>
</dbReference>
<dbReference type="GO" id="GO:0000160">
    <property type="term" value="P:phosphorelay signal transduction system"/>
    <property type="evidence" value="ECO:0007669"/>
    <property type="project" value="UniProtKB-KW"/>
</dbReference>
<dbReference type="InterPro" id="IPR003661">
    <property type="entry name" value="HisK_dim/P_dom"/>
</dbReference>
<feature type="transmembrane region" description="Helical" evidence="11">
    <location>
        <begin position="30"/>
        <end position="49"/>
    </location>
</feature>
<evidence type="ECO:0000256" key="9">
    <source>
        <dbReference type="ARBA" id="ARBA00022840"/>
    </source>
</evidence>
<dbReference type="SMART" id="SM00387">
    <property type="entry name" value="HATPase_c"/>
    <property type="match status" value="1"/>
</dbReference>
<dbReference type="SUPFAM" id="SSF47384">
    <property type="entry name" value="Homodimeric domain of signal transducing histidine kinase"/>
    <property type="match status" value="1"/>
</dbReference>
<evidence type="ECO:0000256" key="7">
    <source>
        <dbReference type="ARBA" id="ARBA00022741"/>
    </source>
</evidence>
<dbReference type="EC" id="2.7.13.3" evidence="3"/>
<keyword evidence="9" id="KW-0067">ATP-binding</keyword>
<reference evidence="13 14" key="1">
    <citation type="submission" date="2013-07" db="EMBL/GenBank/DDBJ databases">
        <authorList>
            <person name="Weinstock G."/>
            <person name="Sodergren E."/>
            <person name="Wylie T."/>
            <person name="Fulton L."/>
            <person name="Fulton R."/>
            <person name="Fronick C."/>
            <person name="O'Laughlin M."/>
            <person name="Godfrey J."/>
            <person name="Miner T."/>
            <person name="Herter B."/>
            <person name="Appelbaum E."/>
            <person name="Cordes M."/>
            <person name="Lek S."/>
            <person name="Wollam A."/>
            <person name="Pepin K.H."/>
            <person name="Palsikar V.B."/>
            <person name="Mitreva M."/>
            <person name="Wilson R.K."/>
        </authorList>
    </citation>
    <scope>NUCLEOTIDE SEQUENCE [LARGE SCALE GENOMIC DNA]</scope>
    <source>
        <strain evidence="13 14">ATCC 14940</strain>
    </source>
</reference>
<keyword evidence="7" id="KW-0547">Nucleotide-binding</keyword>
<dbReference type="EMBL" id="AWSU01000210">
    <property type="protein sequence ID" value="ERI76269.1"/>
    <property type="molecule type" value="Genomic_DNA"/>
</dbReference>
<keyword evidence="11" id="KW-0812">Transmembrane</keyword>
<dbReference type="InterPro" id="IPR036890">
    <property type="entry name" value="HATPase_C_sf"/>
</dbReference>
<evidence type="ECO:0000256" key="8">
    <source>
        <dbReference type="ARBA" id="ARBA00022777"/>
    </source>
</evidence>
<comment type="caution">
    <text evidence="13">The sequence shown here is derived from an EMBL/GenBank/DDBJ whole genome shotgun (WGS) entry which is preliminary data.</text>
</comment>
<dbReference type="GO" id="GO:0005524">
    <property type="term" value="F:ATP binding"/>
    <property type="evidence" value="ECO:0007669"/>
    <property type="project" value="UniProtKB-KW"/>
</dbReference>
<evidence type="ECO:0000256" key="1">
    <source>
        <dbReference type="ARBA" id="ARBA00000085"/>
    </source>
</evidence>
<dbReference type="AlphaFoldDB" id="A0ABC9TWN9"/>
<dbReference type="InterPro" id="IPR005467">
    <property type="entry name" value="His_kinase_dom"/>
</dbReference>